<dbReference type="GO" id="GO:0016020">
    <property type="term" value="C:membrane"/>
    <property type="evidence" value="ECO:0007669"/>
    <property type="project" value="UniProtKB-SubCell"/>
</dbReference>
<dbReference type="InterPro" id="IPR010916">
    <property type="entry name" value="TonB_box_CS"/>
</dbReference>
<evidence type="ECO:0000313" key="12">
    <source>
        <dbReference type="Proteomes" id="UP000823388"/>
    </source>
</evidence>
<evidence type="ECO:0000259" key="10">
    <source>
        <dbReference type="PROSITE" id="PS50843"/>
    </source>
</evidence>
<keyword evidence="12" id="KW-1185">Reference proteome</keyword>
<feature type="domain" description="Expansin-like EG45" evidence="9">
    <location>
        <begin position="47"/>
        <end position="161"/>
    </location>
</feature>
<dbReference type="Gene3D" id="2.60.40.760">
    <property type="entry name" value="Expansin, cellulose-binding-like domain"/>
    <property type="match status" value="1"/>
</dbReference>
<comment type="function">
    <text evidence="8">Causes loosening and extension of plant cell walls by disrupting non-covalent bonding between cellulose microfibrils and matrix glucans. No enzymatic activity has been found.</text>
</comment>
<dbReference type="InterPro" id="IPR007117">
    <property type="entry name" value="Expansin_CBD"/>
</dbReference>
<dbReference type="PROSITE" id="PS00430">
    <property type="entry name" value="TONB_DEPENDENT_REC_1"/>
    <property type="match status" value="1"/>
</dbReference>
<keyword evidence="7 8" id="KW-0961">Cell wall biogenesis/degradation</keyword>
<dbReference type="CDD" id="cd22274">
    <property type="entry name" value="DPBB_EXPA_N"/>
    <property type="match status" value="1"/>
</dbReference>
<dbReference type="SUPFAM" id="SSF50685">
    <property type="entry name" value="Barwin-like endoglucanases"/>
    <property type="match status" value="1"/>
</dbReference>
<feature type="chain" id="PRO_5035963137" description="Expansin" evidence="8">
    <location>
        <begin position="29"/>
        <end position="256"/>
    </location>
</feature>
<dbReference type="InterPro" id="IPR007112">
    <property type="entry name" value="Expansin/allergen_DPBB_dom"/>
</dbReference>
<dbReference type="Proteomes" id="UP000823388">
    <property type="component" value="Chromosome 9N"/>
</dbReference>
<dbReference type="EMBL" id="CM029054">
    <property type="protein sequence ID" value="KAG2537884.1"/>
    <property type="molecule type" value="Genomic_DNA"/>
</dbReference>
<keyword evidence="5" id="KW-0472">Membrane</keyword>
<dbReference type="PROSITE" id="PS50843">
    <property type="entry name" value="EXPANSIN_CBD"/>
    <property type="match status" value="1"/>
</dbReference>
<dbReference type="GO" id="GO:0005576">
    <property type="term" value="C:extracellular region"/>
    <property type="evidence" value="ECO:0007669"/>
    <property type="project" value="InterPro"/>
</dbReference>
<comment type="caution">
    <text evidence="11">The sequence shown here is derived from an EMBL/GenBank/DDBJ whole genome shotgun (WGS) entry which is preliminary data.</text>
</comment>
<dbReference type="PRINTS" id="PR01225">
    <property type="entry name" value="EXPANSNFAMLY"/>
</dbReference>
<dbReference type="InterPro" id="IPR036749">
    <property type="entry name" value="Expansin_CBD_sf"/>
</dbReference>
<dbReference type="AlphaFoldDB" id="A0A8T0MS64"/>
<dbReference type="InterPro" id="IPR007118">
    <property type="entry name" value="Expan_Lol_pI"/>
</dbReference>
<dbReference type="SUPFAM" id="SSF49590">
    <property type="entry name" value="PHL pollen allergen"/>
    <property type="match status" value="1"/>
</dbReference>
<evidence type="ECO:0000313" key="11">
    <source>
        <dbReference type="EMBL" id="KAG2537884.1"/>
    </source>
</evidence>
<comment type="subcellular location">
    <subcellularLocation>
        <location evidence="8">Secreted</location>
        <location evidence="8">Cell wall</location>
    </subcellularLocation>
    <subcellularLocation>
        <location evidence="8">Membrane</location>
        <topology evidence="8">Peripheral membrane protein</topology>
    </subcellularLocation>
</comment>
<feature type="domain" description="Expansin-like CBD" evidence="10">
    <location>
        <begin position="171"/>
        <end position="250"/>
    </location>
</feature>
<dbReference type="PROSITE" id="PS50842">
    <property type="entry name" value="EXPANSIN_EG45"/>
    <property type="match status" value="1"/>
</dbReference>
<accession>A0A8T0MS64</accession>
<evidence type="ECO:0000256" key="1">
    <source>
        <dbReference type="ARBA" id="ARBA00005392"/>
    </source>
</evidence>
<keyword evidence="4 8" id="KW-0732">Signal</keyword>
<feature type="signal peptide" evidence="8">
    <location>
        <begin position="1"/>
        <end position="28"/>
    </location>
</feature>
<evidence type="ECO:0000256" key="7">
    <source>
        <dbReference type="ARBA" id="ARBA00023316"/>
    </source>
</evidence>
<dbReference type="Pfam" id="PF03330">
    <property type="entry name" value="DPBB_1"/>
    <property type="match status" value="1"/>
</dbReference>
<dbReference type="PANTHER" id="PTHR31867">
    <property type="entry name" value="EXPANSIN-A15"/>
    <property type="match status" value="1"/>
</dbReference>
<dbReference type="Gene3D" id="2.40.40.10">
    <property type="entry name" value="RlpA-like domain"/>
    <property type="match status" value="1"/>
</dbReference>
<dbReference type="InterPro" id="IPR002963">
    <property type="entry name" value="Expansin"/>
</dbReference>
<proteinExistence type="inferred from homology"/>
<keyword evidence="6" id="KW-0325">Glycoprotein</keyword>
<comment type="similarity">
    <text evidence="1 8">Belongs to the expansin family. Expansin A subfamily.</text>
</comment>
<evidence type="ECO:0000259" key="9">
    <source>
        <dbReference type="PROSITE" id="PS50842"/>
    </source>
</evidence>
<sequence>MGSAAAAMLLRSVAVLALLATTATTAAAQNSGTATFYGGRDGSGTMGGACGYDNLYNQGYGVLNAALSQVLFNDGASCGQCYTITCDTSKSAWCKPGNSVTVTATNLCPPNYAITTNGGGWCNPPRPHFDMSQPAWEQIGIYRAGIIPVLYQRVPCTRQGGVRLTISGFNYFQLVLITNVAGSGSIRSMSVKGASTGWIAMTRNWGALWQCSSALVGEPLSFAVTSTGGQTLYMNNVAPAWWTFGMTFTSNYQFAY</sequence>
<evidence type="ECO:0000256" key="8">
    <source>
        <dbReference type="RuleBase" id="RU365023"/>
    </source>
</evidence>
<reference evidence="11" key="1">
    <citation type="submission" date="2020-05" db="EMBL/GenBank/DDBJ databases">
        <title>WGS assembly of Panicum virgatum.</title>
        <authorList>
            <person name="Lovell J.T."/>
            <person name="Jenkins J."/>
            <person name="Shu S."/>
            <person name="Juenger T.E."/>
            <person name="Schmutz J."/>
        </authorList>
    </citation>
    <scope>NUCLEOTIDE SEQUENCE</scope>
    <source>
        <strain evidence="11">AP13</strain>
    </source>
</reference>
<dbReference type="Pfam" id="PF01357">
    <property type="entry name" value="Expansin_C"/>
    <property type="match status" value="1"/>
</dbReference>
<protein>
    <recommendedName>
        <fullName evidence="8">Expansin</fullName>
    </recommendedName>
</protein>
<dbReference type="OrthoDB" id="594519at2759"/>
<evidence type="ECO:0000256" key="2">
    <source>
        <dbReference type="ARBA" id="ARBA00022512"/>
    </source>
</evidence>
<evidence type="ECO:0000256" key="5">
    <source>
        <dbReference type="ARBA" id="ARBA00023136"/>
    </source>
</evidence>
<dbReference type="InterPro" id="IPR036908">
    <property type="entry name" value="RlpA-like_sf"/>
</dbReference>
<keyword evidence="2 8" id="KW-0134">Cell wall</keyword>
<evidence type="ECO:0000256" key="6">
    <source>
        <dbReference type="ARBA" id="ARBA00023180"/>
    </source>
</evidence>
<gene>
    <name evidence="11" type="ORF">PVAP13_9NG338100</name>
</gene>
<dbReference type="SMART" id="SM00837">
    <property type="entry name" value="DPBB_1"/>
    <property type="match status" value="1"/>
</dbReference>
<keyword evidence="3 8" id="KW-0964">Secreted</keyword>
<evidence type="ECO:0000256" key="3">
    <source>
        <dbReference type="ARBA" id="ARBA00022525"/>
    </source>
</evidence>
<name>A0A8T0MS64_PANVG</name>
<dbReference type="PRINTS" id="PR01226">
    <property type="entry name" value="EXPANSIN"/>
</dbReference>
<organism evidence="11 12">
    <name type="scientific">Panicum virgatum</name>
    <name type="common">Blackwell switchgrass</name>
    <dbReference type="NCBI Taxonomy" id="38727"/>
    <lineage>
        <taxon>Eukaryota</taxon>
        <taxon>Viridiplantae</taxon>
        <taxon>Streptophyta</taxon>
        <taxon>Embryophyta</taxon>
        <taxon>Tracheophyta</taxon>
        <taxon>Spermatophyta</taxon>
        <taxon>Magnoliopsida</taxon>
        <taxon>Liliopsida</taxon>
        <taxon>Poales</taxon>
        <taxon>Poaceae</taxon>
        <taxon>PACMAD clade</taxon>
        <taxon>Panicoideae</taxon>
        <taxon>Panicodae</taxon>
        <taxon>Paniceae</taxon>
        <taxon>Panicinae</taxon>
        <taxon>Panicum</taxon>
        <taxon>Panicum sect. Hiantes</taxon>
    </lineage>
</organism>
<dbReference type="GO" id="GO:0009664">
    <property type="term" value="P:plant-type cell wall organization"/>
    <property type="evidence" value="ECO:0007669"/>
    <property type="project" value="InterPro"/>
</dbReference>
<dbReference type="InterPro" id="IPR009009">
    <property type="entry name" value="RlpA-like_DPBB"/>
</dbReference>
<evidence type="ECO:0000256" key="4">
    <source>
        <dbReference type="ARBA" id="ARBA00022729"/>
    </source>
</evidence>